<dbReference type="Proteomes" id="UP000016511">
    <property type="component" value="Unassembled WGS sequence"/>
</dbReference>
<comment type="caution">
    <text evidence="2">The sequence shown here is derived from an EMBL/GenBank/DDBJ whole genome shotgun (WGS) entry which is preliminary data.</text>
</comment>
<dbReference type="InterPro" id="IPR000120">
    <property type="entry name" value="Amidase"/>
</dbReference>
<dbReference type="PANTHER" id="PTHR11895">
    <property type="entry name" value="TRANSAMIDASE"/>
    <property type="match status" value="1"/>
</dbReference>
<evidence type="ECO:0000259" key="1">
    <source>
        <dbReference type="Pfam" id="PF01425"/>
    </source>
</evidence>
<dbReference type="GO" id="GO:0003824">
    <property type="term" value="F:catalytic activity"/>
    <property type="evidence" value="ECO:0007669"/>
    <property type="project" value="InterPro"/>
</dbReference>
<dbReference type="PANTHER" id="PTHR11895:SF176">
    <property type="entry name" value="AMIDASE AMID-RELATED"/>
    <property type="match status" value="1"/>
</dbReference>
<dbReference type="GeneID" id="92837462"/>
<gene>
    <name evidence="2" type="ORF">HMPREF0083_01471</name>
</gene>
<dbReference type="EMBL" id="AWSJ01000093">
    <property type="protein sequence ID" value="ERI10435.1"/>
    <property type="molecule type" value="Genomic_DNA"/>
</dbReference>
<dbReference type="PROSITE" id="PS00571">
    <property type="entry name" value="AMIDASES"/>
    <property type="match status" value="1"/>
</dbReference>
<dbReference type="AlphaFoldDB" id="U1X631"/>
<dbReference type="Gene3D" id="3.90.1300.10">
    <property type="entry name" value="Amidase signature (AS) domain"/>
    <property type="match status" value="1"/>
</dbReference>
<proteinExistence type="predicted"/>
<protein>
    <submittedName>
        <fullName evidence="2">Amidase</fullName>
    </submittedName>
</protein>
<keyword evidence="3" id="KW-1185">Reference proteome</keyword>
<name>U1X631_ANEAE</name>
<dbReference type="eggNOG" id="COG0154">
    <property type="taxonomic scope" value="Bacteria"/>
</dbReference>
<dbReference type="HOGENOM" id="CLU_009600_0_3_9"/>
<reference evidence="2 3" key="1">
    <citation type="submission" date="2013-08" db="EMBL/GenBank/DDBJ databases">
        <authorList>
            <person name="Weinstock G."/>
            <person name="Sodergren E."/>
            <person name="Wylie T."/>
            <person name="Fulton L."/>
            <person name="Fulton R."/>
            <person name="Fronick C."/>
            <person name="O'Laughlin M."/>
            <person name="Godfrey J."/>
            <person name="Miner T."/>
            <person name="Herter B."/>
            <person name="Appelbaum E."/>
            <person name="Cordes M."/>
            <person name="Lek S."/>
            <person name="Wollam A."/>
            <person name="Pepin K.H."/>
            <person name="Palsikar V.B."/>
            <person name="Mitreva M."/>
            <person name="Wilson R.K."/>
        </authorList>
    </citation>
    <scope>NUCLEOTIDE SEQUENCE [LARGE SCALE GENOMIC DNA]</scope>
    <source>
        <strain evidence="2 3">ATCC 12856</strain>
    </source>
</reference>
<evidence type="ECO:0000313" key="3">
    <source>
        <dbReference type="Proteomes" id="UP000016511"/>
    </source>
</evidence>
<feature type="domain" description="Amidase" evidence="1">
    <location>
        <begin position="25"/>
        <end position="444"/>
    </location>
</feature>
<dbReference type="PATRIC" id="fig|649747.3.peg.1337"/>
<dbReference type="InterPro" id="IPR020556">
    <property type="entry name" value="Amidase_CS"/>
</dbReference>
<dbReference type="SUPFAM" id="SSF75304">
    <property type="entry name" value="Amidase signature (AS) enzymes"/>
    <property type="match status" value="1"/>
</dbReference>
<dbReference type="InterPro" id="IPR036928">
    <property type="entry name" value="AS_sf"/>
</dbReference>
<dbReference type="InterPro" id="IPR023631">
    <property type="entry name" value="Amidase_dom"/>
</dbReference>
<dbReference type="STRING" id="649747.HMPREF0083_01471"/>
<sequence length="468" mass="51079">MTDVLFKDIGAVHNDICAKRLSPIELTDAVLKRIGRLNPILHAFIHVDHEKAHQRAVQLEREQMSGTIRGPLHGVPIAVKDIIHVKGAPTTAGSMILKDWRPGEDATVVRRLEEAGAIIVGKANLHEFAMGATSENPHYGAVRNPWDISKIAGGSSGGSAVAVATGMSFGALGTDTAGSVRLPSALCGTVGLKPTYGRVSRHGCLPFSWSFDHIGPMTRTVRDAAIMLDVLARHDPLDEASSSLPYKRDTTILRDLTGITIGVCQEHFFEDVDNELTPLLDEALLTLEKLGATCTNLHIPGIEEALWAQRMIAQAEAYSFHEPLLNDFGHQYSPDVAFRLEFGRQISATDYLKAQRIRRSFIQRTLDVMKGIDVLVTPMNHNKAFPIGSVTPKESIANMFKLAKAPLVSLLGFPALALPCGYTGENMPAGMQLVGKPFTESLLLQVGDCYERFAGWPERLVQCKYTTN</sequence>
<evidence type="ECO:0000313" key="2">
    <source>
        <dbReference type="EMBL" id="ERI10435.1"/>
    </source>
</evidence>
<dbReference type="Pfam" id="PF01425">
    <property type="entry name" value="Amidase"/>
    <property type="match status" value="1"/>
</dbReference>
<accession>U1X631</accession>
<organism evidence="2 3">
    <name type="scientific">Aneurinibacillus aneurinilyticus ATCC 12856</name>
    <dbReference type="NCBI Taxonomy" id="649747"/>
    <lineage>
        <taxon>Bacteria</taxon>
        <taxon>Bacillati</taxon>
        <taxon>Bacillota</taxon>
        <taxon>Bacilli</taxon>
        <taxon>Bacillales</taxon>
        <taxon>Paenibacillaceae</taxon>
        <taxon>Aneurinibacillus group</taxon>
        <taxon>Aneurinibacillus</taxon>
    </lineage>
</organism>
<dbReference type="RefSeq" id="WP_021619317.1">
    <property type="nucleotide sequence ID" value="NZ_KE952672.1"/>
</dbReference>